<dbReference type="Proteomes" id="UP000179243">
    <property type="component" value="Unassembled WGS sequence"/>
</dbReference>
<evidence type="ECO:0000313" key="11">
    <source>
        <dbReference type="Proteomes" id="UP000179243"/>
    </source>
</evidence>
<keyword evidence="4" id="KW-0067">ATP-binding</keyword>
<evidence type="ECO:0000313" key="10">
    <source>
        <dbReference type="EMBL" id="OGK06128.1"/>
    </source>
</evidence>
<evidence type="ECO:0000256" key="5">
    <source>
        <dbReference type="ARBA" id="ARBA00022989"/>
    </source>
</evidence>
<sequence length="591" mass="66497">MNNKRSVFFRFLVYVKPYRRYIVFAILGGIVKFSVPLLVPQVTRHLIDDVYLNNVLTMAQKHRELWLYGGGLIAIFLFIYAPWTYVRHYFASKAGHRSVFDLRCDLYYSILRMSNSFFHRNKTGEISSRLISDIPQAQNLVGNALTNIWMDAFALVLVLFFLFRIDVVLTFVALSTFPVYLLFFRKLGDRIKASSYKVQKEIADISGDVNERIAGSLVIHAFGREKHEEKRFDRRSEKLFLTTMRSVYLQSINMTVTGVLVSIAPIIVMIFGGYQVVKGQLSIGALTAATMYLGALYLPLQRFSELNVVFANSIAALERIFEIMDEKPDIVDKPNAIELTEAQGKIEFNHVGFSYDSDNPVLRDFTFSALPGQRIALVGPSGSGKTTLVNLIPRFYDVGAGAIRIDGHDIREVQLKTLRSHIGMVLQDPVLFSGSIRDNIRYGRPGATDEELVEACKAANAWEFISDLSEGIETDVGERGAFLSGGQKQRITIARAFLKNPRILILDEATSALDSESEKLIQDALDRLLVGRTTFVIAHRLSTIVGADRIIVLDHGIVRETGTHAELLQAGGLYAALYERQFEQELKRSAR</sequence>
<feature type="domain" description="ABC transmembrane type-1" evidence="9">
    <location>
        <begin position="23"/>
        <end position="312"/>
    </location>
</feature>
<keyword evidence="3" id="KW-0547">Nucleotide-binding</keyword>
<dbReference type="FunFam" id="3.40.50.300:FF:000218">
    <property type="entry name" value="Multidrug ABC transporter ATP-binding protein"/>
    <property type="match status" value="1"/>
</dbReference>
<dbReference type="Gene3D" id="1.20.1560.10">
    <property type="entry name" value="ABC transporter type 1, transmembrane domain"/>
    <property type="match status" value="1"/>
</dbReference>
<comment type="caution">
    <text evidence="10">The sequence shown here is derived from an EMBL/GenBank/DDBJ whole genome shotgun (WGS) entry which is preliminary data.</text>
</comment>
<dbReference type="GO" id="GO:0005524">
    <property type="term" value="F:ATP binding"/>
    <property type="evidence" value="ECO:0007669"/>
    <property type="project" value="UniProtKB-KW"/>
</dbReference>
<dbReference type="SUPFAM" id="SSF90123">
    <property type="entry name" value="ABC transporter transmembrane region"/>
    <property type="match status" value="1"/>
</dbReference>
<gene>
    <name evidence="10" type="ORF">A2519_16800</name>
</gene>
<dbReference type="EMBL" id="MFYX01000038">
    <property type="protein sequence ID" value="OGK06128.1"/>
    <property type="molecule type" value="Genomic_DNA"/>
</dbReference>
<dbReference type="GO" id="GO:0005886">
    <property type="term" value="C:plasma membrane"/>
    <property type="evidence" value="ECO:0007669"/>
    <property type="project" value="UniProtKB-SubCell"/>
</dbReference>
<feature type="domain" description="ABC transporter" evidence="8">
    <location>
        <begin position="346"/>
        <end position="580"/>
    </location>
</feature>
<dbReference type="InterPro" id="IPR017871">
    <property type="entry name" value="ABC_transporter-like_CS"/>
</dbReference>
<dbReference type="InterPro" id="IPR003439">
    <property type="entry name" value="ABC_transporter-like_ATP-bd"/>
</dbReference>
<dbReference type="InterPro" id="IPR027417">
    <property type="entry name" value="P-loop_NTPase"/>
</dbReference>
<dbReference type="PANTHER" id="PTHR43394:SF1">
    <property type="entry name" value="ATP-BINDING CASSETTE SUB-FAMILY B MEMBER 10, MITOCHONDRIAL"/>
    <property type="match status" value="1"/>
</dbReference>
<organism evidence="10 11">
    <name type="scientific">Candidatus Raymondbacteria bacterium RIFOXYD12_FULL_49_13</name>
    <dbReference type="NCBI Taxonomy" id="1817890"/>
    <lineage>
        <taxon>Bacteria</taxon>
        <taxon>Raymondiibacteriota</taxon>
    </lineage>
</organism>
<dbReference type="SUPFAM" id="SSF52540">
    <property type="entry name" value="P-loop containing nucleoside triphosphate hydrolases"/>
    <property type="match status" value="1"/>
</dbReference>
<dbReference type="PROSITE" id="PS50929">
    <property type="entry name" value="ABC_TM1F"/>
    <property type="match status" value="1"/>
</dbReference>
<evidence type="ECO:0000256" key="1">
    <source>
        <dbReference type="ARBA" id="ARBA00004651"/>
    </source>
</evidence>
<keyword evidence="2 7" id="KW-0812">Transmembrane</keyword>
<dbReference type="AlphaFoldDB" id="A0A1F7FHP7"/>
<dbReference type="SMART" id="SM00382">
    <property type="entry name" value="AAA"/>
    <property type="match status" value="1"/>
</dbReference>
<keyword evidence="6 7" id="KW-0472">Membrane</keyword>
<evidence type="ECO:0000256" key="4">
    <source>
        <dbReference type="ARBA" id="ARBA00022840"/>
    </source>
</evidence>
<dbReference type="InterPro" id="IPR011527">
    <property type="entry name" value="ABC1_TM_dom"/>
</dbReference>
<evidence type="ECO:0000256" key="2">
    <source>
        <dbReference type="ARBA" id="ARBA00022692"/>
    </source>
</evidence>
<evidence type="ECO:0000256" key="6">
    <source>
        <dbReference type="ARBA" id="ARBA00023136"/>
    </source>
</evidence>
<dbReference type="InterPro" id="IPR039421">
    <property type="entry name" value="Type_1_exporter"/>
</dbReference>
<dbReference type="PANTHER" id="PTHR43394">
    <property type="entry name" value="ATP-DEPENDENT PERMEASE MDL1, MITOCHONDRIAL"/>
    <property type="match status" value="1"/>
</dbReference>
<dbReference type="InterPro" id="IPR036640">
    <property type="entry name" value="ABC1_TM_sf"/>
</dbReference>
<dbReference type="PROSITE" id="PS00211">
    <property type="entry name" value="ABC_TRANSPORTER_1"/>
    <property type="match status" value="1"/>
</dbReference>
<comment type="subcellular location">
    <subcellularLocation>
        <location evidence="1">Cell membrane</location>
        <topology evidence="1">Multi-pass membrane protein</topology>
    </subcellularLocation>
</comment>
<dbReference type="CDD" id="cd07346">
    <property type="entry name" value="ABC_6TM_exporters"/>
    <property type="match status" value="1"/>
</dbReference>
<dbReference type="PROSITE" id="PS50893">
    <property type="entry name" value="ABC_TRANSPORTER_2"/>
    <property type="match status" value="1"/>
</dbReference>
<dbReference type="GO" id="GO:0015421">
    <property type="term" value="F:ABC-type oligopeptide transporter activity"/>
    <property type="evidence" value="ECO:0007669"/>
    <property type="project" value="TreeGrafter"/>
</dbReference>
<reference evidence="10 11" key="1">
    <citation type="journal article" date="2016" name="Nat. Commun.">
        <title>Thousands of microbial genomes shed light on interconnected biogeochemical processes in an aquifer system.</title>
        <authorList>
            <person name="Anantharaman K."/>
            <person name="Brown C.T."/>
            <person name="Hug L.A."/>
            <person name="Sharon I."/>
            <person name="Castelle C.J."/>
            <person name="Probst A.J."/>
            <person name="Thomas B.C."/>
            <person name="Singh A."/>
            <person name="Wilkins M.J."/>
            <person name="Karaoz U."/>
            <person name="Brodie E.L."/>
            <person name="Williams K.H."/>
            <person name="Hubbard S.S."/>
            <person name="Banfield J.F."/>
        </authorList>
    </citation>
    <scope>NUCLEOTIDE SEQUENCE [LARGE SCALE GENOMIC DNA]</scope>
</reference>
<keyword evidence="5 7" id="KW-1133">Transmembrane helix</keyword>
<evidence type="ECO:0000259" key="9">
    <source>
        <dbReference type="PROSITE" id="PS50929"/>
    </source>
</evidence>
<evidence type="ECO:0000256" key="3">
    <source>
        <dbReference type="ARBA" id="ARBA00022741"/>
    </source>
</evidence>
<feature type="transmembrane region" description="Helical" evidence="7">
    <location>
        <begin position="280"/>
        <end position="300"/>
    </location>
</feature>
<feature type="transmembrane region" description="Helical" evidence="7">
    <location>
        <begin position="21"/>
        <end position="39"/>
    </location>
</feature>
<dbReference type="Pfam" id="PF00005">
    <property type="entry name" value="ABC_tran"/>
    <property type="match status" value="1"/>
</dbReference>
<name>A0A1F7FHP7_UNCRA</name>
<dbReference type="Gene3D" id="3.40.50.300">
    <property type="entry name" value="P-loop containing nucleotide triphosphate hydrolases"/>
    <property type="match status" value="1"/>
</dbReference>
<evidence type="ECO:0000256" key="7">
    <source>
        <dbReference type="SAM" id="Phobius"/>
    </source>
</evidence>
<dbReference type="InterPro" id="IPR003593">
    <property type="entry name" value="AAA+_ATPase"/>
</dbReference>
<dbReference type="Pfam" id="PF00664">
    <property type="entry name" value="ABC_membrane"/>
    <property type="match status" value="1"/>
</dbReference>
<evidence type="ECO:0000259" key="8">
    <source>
        <dbReference type="PROSITE" id="PS50893"/>
    </source>
</evidence>
<dbReference type="GO" id="GO:0016887">
    <property type="term" value="F:ATP hydrolysis activity"/>
    <property type="evidence" value="ECO:0007669"/>
    <property type="project" value="InterPro"/>
</dbReference>
<protein>
    <recommendedName>
        <fullName evidence="12">ABC transporter</fullName>
    </recommendedName>
</protein>
<feature type="transmembrane region" description="Helical" evidence="7">
    <location>
        <begin position="65"/>
        <end position="83"/>
    </location>
</feature>
<proteinExistence type="predicted"/>
<accession>A0A1F7FHP7</accession>
<feature type="transmembrane region" description="Helical" evidence="7">
    <location>
        <begin position="254"/>
        <end position="274"/>
    </location>
</feature>
<evidence type="ECO:0008006" key="12">
    <source>
        <dbReference type="Google" id="ProtNLM"/>
    </source>
</evidence>